<name>A0A507CUI3_9FUNG</name>
<evidence type="ECO:0000259" key="4">
    <source>
        <dbReference type="Pfam" id="PF06428"/>
    </source>
</evidence>
<reference evidence="5 6" key="1">
    <citation type="journal article" date="2019" name="Sci. Rep.">
        <title>Comparative genomics of chytrid fungi reveal insights into the obligate biotrophic and pathogenic lifestyle of Synchytrium endobioticum.</title>
        <authorList>
            <person name="van de Vossenberg B.T.L.H."/>
            <person name="Warris S."/>
            <person name="Nguyen H.D.T."/>
            <person name="van Gent-Pelzer M.P.E."/>
            <person name="Joly D.L."/>
            <person name="van de Geest H.C."/>
            <person name="Bonants P.J.M."/>
            <person name="Smith D.S."/>
            <person name="Levesque C.A."/>
            <person name="van der Lee T.A.J."/>
        </authorList>
    </citation>
    <scope>NUCLEOTIDE SEQUENCE [LARGE SCALE GENOMIC DNA]</scope>
    <source>
        <strain evidence="5 6">MB42</strain>
    </source>
</reference>
<gene>
    <name evidence="5" type="ORF">SeMB42_g04975</name>
</gene>
<dbReference type="Pfam" id="PF06428">
    <property type="entry name" value="Sec2p"/>
    <property type="match status" value="1"/>
</dbReference>
<dbReference type="Gene3D" id="6.10.140.910">
    <property type="match status" value="1"/>
</dbReference>
<dbReference type="Proteomes" id="UP000317494">
    <property type="component" value="Unassembled WGS sequence"/>
</dbReference>
<evidence type="ECO:0000256" key="2">
    <source>
        <dbReference type="SAM" id="Coils"/>
    </source>
</evidence>
<protein>
    <recommendedName>
        <fullName evidence="4">GDP/GTP exchange factor Sec2 N-terminal domain-containing protein</fullName>
    </recommendedName>
</protein>
<evidence type="ECO:0000256" key="3">
    <source>
        <dbReference type="SAM" id="MobiDB-lite"/>
    </source>
</evidence>
<feature type="compositionally biased region" description="Low complexity" evidence="3">
    <location>
        <begin position="659"/>
        <end position="675"/>
    </location>
</feature>
<feature type="compositionally biased region" description="Low complexity" evidence="3">
    <location>
        <begin position="43"/>
        <end position="55"/>
    </location>
</feature>
<feature type="region of interest" description="Disordered" evidence="3">
    <location>
        <begin position="176"/>
        <end position="247"/>
    </location>
</feature>
<dbReference type="InterPro" id="IPR009449">
    <property type="entry name" value="Sec2_N"/>
</dbReference>
<dbReference type="PANTHER" id="PTHR14430:SF0">
    <property type="entry name" value="SEC2P DOMAIN-CONTAINING PROTEIN"/>
    <property type="match status" value="1"/>
</dbReference>
<dbReference type="InterPro" id="IPR040351">
    <property type="entry name" value="RAB3IL/RAB3IP/Sec2"/>
</dbReference>
<comment type="caution">
    <text evidence="5">The sequence shown here is derived from an EMBL/GenBank/DDBJ whole genome shotgun (WGS) entry which is preliminary data.</text>
</comment>
<dbReference type="AlphaFoldDB" id="A0A507CUI3"/>
<dbReference type="GO" id="GO:0005085">
    <property type="term" value="F:guanyl-nucleotide exchange factor activity"/>
    <property type="evidence" value="ECO:0007669"/>
    <property type="project" value="InterPro"/>
</dbReference>
<dbReference type="GO" id="GO:0070319">
    <property type="term" value="C:Golgi to plasma membrane transport vesicle"/>
    <property type="evidence" value="ECO:0007669"/>
    <property type="project" value="TreeGrafter"/>
</dbReference>
<feature type="region of interest" description="Disordered" evidence="3">
    <location>
        <begin position="879"/>
        <end position="973"/>
    </location>
</feature>
<accession>A0A507CUI3</accession>
<dbReference type="VEuPathDB" id="FungiDB:SeMB42_g04975"/>
<feature type="coiled-coil region" evidence="2">
    <location>
        <begin position="275"/>
        <end position="415"/>
    </location>
</feature>
<feature type="region of interest" description="Disordered" evidence="3">
    <location>
        <begin position="43"/>
        <end position="68"/>
    </location>
</feature>
<evidence type="ECO:0000313" key="6">
    <source>
        <dbReference type="Proteomes" id="UP000317494"/>
    </source>
</evidence>
<evidence type="ECO:0000313" key="5">
    <source>
        <dbReference type="EMBL" id="TPX42823.1"/>
    </source>
</evidence>
<feature type="compositionally biased region" description="Polar residues" evidence="3">
    <location>
        <begin position="879"/>
        <end position="895"/>
    </location>
</feature>
<dbReference type="GO" id="GO:0006887">
    <property type="term" value="P:exocytosis"/>
    <property type="evidence" value="ECO:0007669"/>
    <property type="project" value="TreeGrafter"/>
</dbReference>
<dbReference type="Pfam" id="PF25555">
    <property type="entry name" value="RAB3A-like_C"/>
    <property type="match status" value="2"/>
</dbReference>
<sequence>MTCGSRGNGERQALLLLRGTGTPHRRQPPCSCHSIIIAMADTSDSTPLTTPSVSPSPQPSNNERSLPVDFESTTERLEKIKERFNQQLLLRKQSTVATPVTPDSNDSPSLVERVMTDKEWASPILEENERALAATLSRRISAAPTPVLSKKDLIFENISIDETTLDANNMIPTLTSPIPASPVSTSATHPSTSAASPALTSSPKSDHNEPLAPHAPCSTSPMAPDSPSRPTSVGIDTLEATVPDDDPNNECEHRRYIDPLGHATCLKCKTRIAPLARLHAERDGLQYKLDNAKKRQDEAVKREELTEKEYEQQVALVKDLEQALEAKEAEVVAVRRDMQIMGEKLVDEIEKRAEMQHSKETFQDELEDLTKKLFEEANILVADEARRRHYHETRAASLENQLVDMRQELQTAHEQLCELKGKMERYLIAKEASQEEFDDFALESVASSPLPEEILPTASDPSRSDSSLLNLNTNHIDSARSSTLILSSNTATANYRASLSRKHNDKWANDEFADVIDPVLFAEFHDFLIQPPSVKITKLPFIRNALEDDVEPCLKFGGNPRTSTKKLVDAMMINSVFVEEISRVEIQADEERERKTKEAWQTYEHARFEQQAKIDAALKATEAGLQIEQDMSHTNNCHHHHDSNNNLSITLVASPPNQSPAVSPSPTHSSPSHMPGIISLSTSPQPRPDMPSNASSVTTSLLRGLTNPRAPMEADHSMPPITPGPVPQAANKTTKAIFNKTIWERMSAATLTGTRSPTTPAASSNPQIAEGLVPPTCMTCGRQGRCRYRFRITENSADGWVPTCIQCRDRIVAACDFYEFVRHVRSGLYRGRKPEEVYLESLAIKRRMFFARIGAAHYAKVERGLGRIRVGKLMKGPSNLSNISNASSMRNSNVSDMPIPRKSSISAPSLHEPNGSASPVKAERRPSVASSSEVVDRLSSPHPEDPVKSNVELGPDGFPKMTLSPLVQKSLLD</sequence>
<dbReference type="SUPFAM" id="SSF144284">
    <property type="entry name" value="Sec2 N-terminal region"/>
    <property type="match status" value="1"/>
</dbReference>
<keyword evidence="1 2" id="KW-0175">Coiled coil</keyword>
<dbReference type="GO" id="GO:0051286">
    <property type="term" value="C:cell tip"/>
    <property type="evidence" value="ECO:0007669"/>
    <property type="project" value="TreeGrafter"/>
</dbReference>
<proteinExistence type="predicted"/>
<dbReference type="CDD" id="cd21044">
    <property type="entry name" value="Rab11BD_RAB3IP_like"/>
    <property type="match status" value="1"/>
</dbReference>
<evidence type="ECO:0000256" key="1">
    <source>
        <dbReference type="ARBA" id="ARBA00023054"/>
    </source>
</evidence>
<feature type="region of interest" description="Disordered" evidence="3">
    <location>
        <begin position="634"/>
        <end position="699"/>
    </location>
</feature>
<feature type="domain" description="GDP/GTP exchange factor Sec2 N-terminal" evidence="4">
    <location>
        <begin position="286"/>
        <end position="425"/>
    </location>
</feature>
<dbReference type="PANTHER" id="PTHR14430">
    <property type="entry name" value="RABIN3-RELATED"/>
    <property type="match status" value="1"/>
</dbReference>
<keyword evidence="6" id="KW-1185">Reference proteome</keyword>
<dbReference type="EMBL" id="QEAN01000220">
    <property type="protein sequence ID" value="TPX42823.1"/>
    <property type="molecule type" value="Genomic_DNA"/>
</dbReference>
<feature type="compositionally biased region" description="Low complexity" evidence="3">
    <location>
        <begin position="181"/>
        <end position="203"/>
    </location>
</feature>
<organism evidence="5 6">
    <name type="scientific">Synchytrium endobioticum</name>
    <dbReference type="NCBI Taxonomy" id="286115"/>
    <lineage>
        <taxon>Eukaryota</taxon>
        <taxon>Fungi</taxon>
        <taxon>Fungi incertae sedis</taxon>
        <taxon>Chytridiomycota</taxon>
        <taxon>Chytridiomycota incertae sedis</taxon>
        <taxon>Chytridiomycetes</taxon>
        <taxon>Synchytriales</taxon>
        <taxon>Synchytriaceae</taxon>
        <taxon>Synchytrium</taxon>
    </lineage>
</organism>
<dbReference type="STRING" id="286115.A0A507CUI3"/>